<feature type="region of interest" description="Disordered" evidence="1">
    <location>
        <begin position="62"/>
        <end position="84"/>
    </location>
</feature>
<sequence>MSGDKKWAANIAFVGSKDKVKKILEMVEQLEDAGEIEDYTGIEGPYDSLQLMLKRRVENLSLEAKGEPEPPQQDSLKDESDSES</sequence>
<dbReference type="OrthoDB" id="7068733at2"/>
<gene>
    <name evidence="2" type="ORF">ACH50_05080</name>
</gene>
<dbReference type="PATRIC" id="fig|1656095.3.peg.1708"/>
<accession>A0A0J8VRZ8</accession>
<protein>
    <submittedName>
        <fullName evidence="2">Uncharacterized protein</fullName>
    </submittedName>
</protein>
<dbReference type="RefSeq" id="WP_048887481.1">
    <property type="nucleotide sequence ID" value="NZ_LFEJ01000009.1"/>
</dbReference>
<organism evidence="2 3">
    <name type="scientific">Franconibacter pulveris</name>
    <dbReference type="NCBI Taxonomy" id="435910"/>
    <lineage>
        <taxon>Bacteria</taxon>
        <taxon>Pseudomonadati</taxon>
        <taxon>Pseudomonadota</taxon>
        <taxon>Gammaproteobacteria</taxon>
        <taxon>Enterobacterales</taxon>
        <taxon>Enterobacteriaceae</taxon>
        <taxon>Franconibacter</taxon>
    </lineage>
</organism>
<evidence type="ECO:0000256" key="1">
    <source>
        <dbReference type="SAM" id="MobiDB-lite"/>
    </source>
</evidence>
<keyword evidence="3" id="KW-1185">Reference proteome</keyword>
<dbReference type="AlphaFoldDB" id="A0A0J8VRZ8"/>
<comment type="caution">
    <text evidence="2">The sequence shown here is derived from an EMBL/GenBank/DDBJ whole genome shotgun (WGS) entry which is preliminary data.</text>
</comment>
<evidence type="ECO:0000313" key="2">
    <source>
        <dbReference type="EMBL" id="KMV35702.1"/>
    </source>
</evidence>
<name>A0A0J8VRZ8_9ENTR</name>
<reference evidence="2 3" key="1">
    <citation type="submission" date="2015-06" db="EMBL/GenBank/DDBJ databases">
        <title>Genome sequencing of Cronobacter sp. strain DJ34 isolated from petroleum contaminated sludge of Duliajan Oil Fields, Assam, India.</title>
        <authorList>
            <person name="Pal S."/>
            <person name="Banerjee T.D."/>
            <person name="Roy A."/>
            <person name="Sar P."/>
            <person name="Kazy S.K."/>
        </authorList>
    </citation>
    <scope>NUCLEOTIDE SEQUENCE [LARGE SCALE GENOMIC DNA]</scope>
    <source>
        <strain evidence="2 3">DJ34</strain>
    </source>
</reference>
<proteinExistence type="predicted"/>
<dbReference type="EMBL" id="LFEJ01000009">
    <property type="protein sequence ID" value="KMV35702.1"/>
    <property type="molecule type" value="Genomic_DNA"/>
</dbReference>
<evidence type="ECO:0000313" key="3">
    <source>
        <dbReference type="Proteomes" id="UP000037315"/>
    </source>
</evidence>
<dbReference type="Proteomes" id="UP000037315">
    <property type="component" value="Unassembled WGS sequence"/>
</dbReference>
<feature type="compositionally biased region" description="Basic and acidic residues" evidence="1">
    <location>
        <begin position="75"/>
        <end position="84"/>
    </location>
</feature>